<dbReference type="InterPro" id="IPR032466">
    <property type="entry name" value="Metal_Hydrolase"/>
</dbReference>
<evidence type="ECO:0000313" key="4">
    <source>
        <dbReference type="EMBL" id="MBD8065990.1"/>
    </source>
</evidence>
<dbReference type="SUPFAM" id="SSF51338">
    <property type="entry name" value="Composite domain of metallo-dependent hydrolases"/>
    <property type="match status" value="1"/>
</dbReference>
<sequence>MAVTLTNFTPVGFTPIGGALHVGEDGALAAHAAPGATVVDCNGAYLSPGWCDLHVHVWYGGTDISVRAARAGRQTGVTAMADAGSAGEATFHGLREYVIDAHRETIKAFINIGSIGLTACNRVSELSDARSIDVDRTLEAIDRHRDVICGIKVRASGVIVGSWGAGPLRIAKHVAQMAGLPLMVHIGESPPVIDEVLDILTPGDIVTHCFNGKRGGSIIDTPQIFERAKQVARDGVLMDVGHGFASFNFRTARAAIEGGLIPHSISTDIHARNVDGPVFDLATTASKLLAVGLPLEDCIKAITTHPREVIGLQGPGLGSKADFTVFDVVEGDLDVVDSQGNRLGLSRTFEPRMTLIGTDLQPAARSVAH</sequence>
<feature type="binding site" evidence="1">
    <location>
        <position position="56"/>
    </location>
    <ligand>
        <name>Zn(2+)</name>
        <dbReference type="ChEBI" id="CHEBI:29105"/>
        <label>1</label>
    </ligand>
</feature>
<dbReference type="Gene3D" id="3.20.20.140">
    <property type="entry name" value="Metal-dependent hydrolases"/>
    <property type="match status" value="1"/>
</dbReference>
<keyword evidence="1" id="KW-0479">Metal-binding</keyword>
<reference evidence="4" key="1">
    <citation type="submission" date="2020-09" db="EMBL/GenBank/DDBJ databases">
        <title>Genome seq and assembly of Devosia sp.</title>
        <authorList>
            <person name="Chhetri G."/>
        </authorList>
    </citation>
    <scope>NUCLEOTIDE SEQUENCE</scope>
    <source>
        <strain evidence="4">PTR5</strain>
    </source>
</reference>
<dbReference type="AlphaFoldDB" id="A0A927FTH1"/>
<feature type="binding site" evidence="1">
    <location>
        <position position="54"/>
    </location>
    <ligand>
        <name>Zn(2+)</name>
        <dbReference type="ChEBI" id="CHEBI:29105"/>
        <label>1</label>
    </ligand>
</feature>
<feature type="binding site" evidence="1">
    <location>
        <position position="185"/>
    </location>
    <ligand>
        <name>Zn(2+)</name>
        <dbReference type="ChEBI" id="CHEBI:29105"/>
        <label>2</label>
    </ligand>
</feature>
<dbReference type="InterPro" id="IPR011059">
    <property type="entry name" value="Metal-dep_hydrolase_composite"/>
</dbReference>
<dbReference type="GO" id="GO:0019213">
    <property type="term" value="F:deacetylase activity"/>
    <property type="evidence" value="ECO:0007669"/>
    <property type="project" value="InterPro"/>
</dbReference>
<evidence type="ECO:0000313" key="5">
    <source>
        <dbReference type="Proteomes" id="UP000654108"/>
    </source>
</evidence>
<keyword evidence="1" id="KW-0862">Zinc</keyword>
<dbReference type="GO" id="GO:0046872">
    <property type="term" value="F:metal ion binding"/>
    <property type="evidence" value="ECO:0007669"/>
    <property type="project" value="UniProtKB-KW"/>
</dbReference>
<gene>
    <name evidence="4" type="ORF">IC608_10940</name>
</gene>
<dbReference type="GO" id="GO:0016810">
    <property type="term" value="F:hydrolase activity, acting on carbon-nitrogen (but not peptide) bonds"/>
    <property type="evidence" value="ECO:0007669"/>
    <property type="project" value="InterPro"/>
</dbReference>
<proteinExistence type="predicted"/>
<dbReference type="Gene3D" id="2.30.40.10">
    <property type="entry name" value="Urease, subunit C, domain 1"/>
    <property type="match status" value="1"/>
</dbReference>
<name>A0A927FTH1_9HYPH</name>
<keyword evidence="5" id="KW-1185">Reference proteome</keyword>
<dbReference type="SUPFAM" id="SSF51556">
    <property type="entry name" value="Metallo-dependent hydrolases"/>
    <property type="match status" value="1"/>
</dbReference>
<protein>
    <submittedName>
        <fullName evidence="4">Amidohydrolase/deacetylase family metallohydrolase</fullName>
    </submittedName>
</protein>
<evidence type="ECO:0000256" key="1">
    <source>
        <dbReference type="PIRSR" id="PIRSR039004-1"/>
    </source>
</evidence>
<organism evidence="4 5">
    <name type="scientific">Devosia oryzisoli</name>
    <dbReference type="NCBI Taxonomy" id="2774138"/>
    <lineage>
        <taxon>Bacteria</taxon>
        <taxon>Pseudomonadati</taxon>
        <taxon>Pseudomonadota</taxon>
        <taxon>Alphaproteobacteria</taxon>
        <taxon>Hyphomicrobiales</taxon>
        <taxon>Devosiaceae</taxon>
        <taxon>Devosia</taxon>
    </lineage>
</organism>
<evidence type="ECO:0000256" key="2">
    <source>
        <dbReference type="PIRSR" id="PIRSR039004-2"/>
    </source>
</evidence>
<feature type="modified residue" description="N6-carboxylysine" evidence="2">
    <location>
        <position position="152"/>
    </location>
</feature>
<dbReference type="PANTHER" id="PTHR42717:SF1">
    <property type="entry name" value="IMIDAZOLONEPROPIONASE AND RELATED AMIDOHYDROLASES"/>
    <property type="match status" value="1"/>
</dbReference>
<dbReference type="InterPro" id="IPR020043">
    <property type="entry name" value="Deacetylase_Atu3266-like"/>
</dbReference>
<dbReference type="Proteomes" id="UP000654108">
    <property type="component" value="Unassembled WGS sequence"/>
</dbReference>
<evidence type="ECO:0000256" key="3">
    <source>
        <dbReference type="PIRSR" id="PIRSR039004-3"/>
    </source>
</evidence>
<dbReference type="RefSeq" id="WP_191775249.1">
    <property type="nucleotide sequence ID" value="NZ_JACYFU010000002.1"/>
</dbReference>
<feature type="site" description="Transition state stabilizer" evidence="3">
    <location>
        <position position="154"/>
    </location>
</feature>
<feature type="binding site" description="via carbamate group" evidence="1">
    <location>
        <position position="152"/>
    </location>
    <ligand>
        <name>Zn(2+)</name>
        <dbReference type="ChEBI" id="CHEBI:29105"/>
        <label>2</label>
    </ligand>
</feature>
<accession>A0A927FTH1</accession>
<feature type="binding site" evidence="1">
    <location>
        <position position="208"/>
    </location>
    <ligand>
        <name>Zn(2+)</name>
        <dbReference type="ChEBI" id="CHEBI:29105"/>
        <label>2</label>
    </ligand>
</feature>
<comment type="caution">
    <text evidence="4">The sequence shown here is derived from an EMBL/GenBank/DDBJ whole genome shotgun (WGS) entry which is preliminary data.</text>
</comment>
<dbReference type="PIRSF" id="PIRSF039004">
    <property type="entry name" value="ADE_EF_0837"/>
    <property type="match status" value="1"/>
</dbReference>
<dbReference type="EMBL" id="JACYFU010000002">
    <property type="protein sequence ID" value="MBD8065990.1"/>
    <property type="molecule type" value="Genomic_DNA"/>
</dbReference>
<dbReference type="PANTHER" id="PTHR42717">
    <property type="entry name" value="DIHYDROOROTASE-RELATED"/>
    <property type="match status" value="1"/>
</dbReference>
<feature type="binding site" evidence="1">
    <location>
        <position position="268"/>
    </location>
    <ligand>
        <name>Zn(2+)</name>
        <dbReference type="ChEBI" id="CHEBI:29105"/>
        <label>1</label>
    </ligand>
</feature>
<feature type="binding site" description="via carbamate group" evidence="1">
    <location>
        <position position="152"/>
    </location>
    <ligand>
        <name>Zn(2+)</name>
        <dbReference type="ChEBI" id="CHEBI:29105"/>
        <label>1</label>
    </ligand>
</feature>